<sequence>MENVEILPFSPELKPYFNSINRVWVEELFEIEPFDKEQLENPEKYVLDKGGEIIFARSEGKIVGTIGLAKVDETTYEMIKMGVDKSAQGKGVGMILAKEILKIAKEKGADKVILYTHSKLKAAISIYEKLGFKEIQLCNDKYVRCDLVMELDL</sequence>
<dbReference type="InterPro" id="IPR050769">
    <property type="entry name" value="NAT_camello-type"/>
</dbReference>
<evidence type="ECO:0000313" key="3">
    <source>
        <dbReference type="EMBL" id="SHO60574.1"/>
    </source>
</evidence>
<dbReference type="OrthoDB" id="1431064at2"/>
<dbReference type="CDD" id="cd04301">
    <property type="entry name" value="NAT_SF"/>
    <property type="match status" value="1"/>
</dbReference>
<dbReference type="Gene3D" id="3.40.630.30">
    <property type="match status" value="1"/>
</dbReference>
<dbReference type="PANTHER" id="PTHR13947:SF37">
    <property type="entry name" value="LD18367P"/>
    <property type="match status" value="1"/>
</dbReference>
<dbReference type="InterPro" id="IPR016181">
    <property type="entry name" value="Acyl_CoA_acyltransferase"/>
</dbReference>
<dbReference type="SUPFAM" id="SSF55729">
    <property type="entry name" value="Acyl-CoA N-acyltransferases (Nat)"/>
    <property type="match status" value="1"/>
</dbReference>
<dbReference type="InterPro" id="IPR000182">
    <property type="entry name" value="GNAT_dom"/>
</dbReference>
<dbReference type="Proteomes" id="UP000184609">
    <property type="component" value="Unassembled WGS sequence"/>
</dbReference>
<dbReference type="STRING" id="1073327.SAMN04488108_0886"/>
<dbReference type="RefSeq" id="WP_073570512.1">
    <property type="nucleotide sequence ID" value="NZ_FRXN01000001.1"/>
</dbReference>
<evidence type="ECO:0000313" key="4">
    <source>
        <dbReference type="Proteomes" id="UP000184609"/>
    </source>
</evidence>
<dbReference type="EMBL" id="FRXN01000001">
    <property type="protein sequence ID" value="SHO60574.1"/>
    <property type="molecule type" value="Genomic_DNA"/>
</dbReference>
<feature type="domain" description="N-acetyltransferase" evidence="2">
    <location>
        <begin position="4"/>
        <end position="153"/>
    </location>
</feature>
<protein>
    <submittedName>
        <fullName evidence="3">Acetyltransferase (GNAT) family protein</fullName>
    </submittedName>
</protein>
<organism evidence="3 4">
    <name type="scientific">Algoriphagus zhangzhouensis</name>
    <dbReference type="NCBI Taxonomy" id="1073327"/>
    <lineage>
        <taxon>Bacteria</taxon>
        <taxon>Pseudomonadati</taxon>
        <taxon>Bacteroidota</taxon>
        <taxon>Cytophagia</taxon>
        <taxon>Cytophagales</taxon>
        <taxon>Cyclobacteriaceae</taxon>
        <taxon>Algoriphagus</taxon>
    </lineage>
</organism>
<dbReference type="GO" id="GO:0008080">
    <property type="term" value="F:N-acetyltransferase activity"/>
    <property type="evidence" value="ECO:0007669"/>
    <property type="project" value="InterPro"/>
</dbReference>
<dbReference type="AlphaFoldDB" id="A0A1M7Z6U4"/>
<reference evidence="4" key="1">
    <citation type="submission" date="2016-12" db="EMBL/GenBank/DDBJ databases">
        <authorList>
            <person name="Varghese N."/>
            <person name="Submissions S."/>
        </authorList>
    </citation>
    <scope>NUCLEOTIDE SEQUENCE [LARGE SCALE GENOMIC DNA]</scope>
    <source>
        <strain evidence="4">DSM 25035</strain>
    </source>
</reference>
<keyword evidence="4" id="KW-1185">Reference proteome</keyword>
<dbReference type="PROSITE" id="PS51186">
    <property type="entry name" value="GNAT"/>
    <property type="match status" value="1"/>
</dbReference>
<proteinExistence type="predicted"/>
<accession>A0A1M7Z6U4</accession>
<name>A0A1M7Z6U4_9BACT</name>
<dbReference type="Pfam" id="PF00583">
    <property type="entry name" value="Acetyltransf_1"/>
    <property type="match status" value="1"/>
</dbReference>
<evidence type="ECO:0000259" key="2">
    <source>
        <dbReference type="PROSITE" id="PS51186"/>
    </source>
</evidence>
<evidence type="ECO:0000256" key="1">
    <source>
        <dbReference type="ARBA" id="ARBA00022679"/>
    </source>
</evidence>
<gene>
    <name evidence="3" type="ORF">SAMN04488108_0886</name>
</gene>
<keyword evidence="1 3" id="KW-0808">Transferase</keyword>
<dbReference type="PANTHER" id="PTHR13947">
    <property type="entry name" value="GNAT FAMILY N-ACETYLTRANSFERASE"/>
    <property type="match status" value="1"/>
</dbReference>